<evidence type="ECO:0000256" key="5">
    <source>
        <dbReference type="ARBA" id="ARBA00022618"/>
    </source>
</evidence>
<dbReference type="InterPro" id="IPR004513">
    <property type="entry name" value="FtsX"/>
</dbReference>
<evidence type="ECO:0000256" key="4">
    <source>
        <dbReference type="ARBA" id="ARBA00022475"/>
    </source>
</evidence>
<protein>
    <recommendedName>
        <fullName evidence="3 10">Cell division protein FtsX</fullName>
    </recommendedName>
</protein>
<dbReference type="PANTHER" id="PTHR47755">
    <property type="entry name" value="CELL DIVISION PROTEIN FTSX"/>
    <property type="match status" value="1"/>
</dbReference>
<evidence type="ECO:0000259" key="12">
    <source>
        <dbReference type="Pfam" id="PF02687"/>
    </source>
</evidence>
<dbReference type="InterPro" id="IPR003838">
    <property type="entry name" value="ABC3_permease_C"/>
</dbReference>
<dbReference type="EMBL" id="OBMQ01000001">
    <property type="protein sequence ID" value="SOB91535.1"/>
    <property type="molecule type" value="Genomic_DNA"/>
</dbReference>
<dbReference type="InterPro" id="IPR058204">
    <property type="entry name" value="FtsX_firmicutes-type"/>
</dbReference>
<dbReference type="RefSeq" id="WP_097071896.1">
    <property type="nucleotide sequence ID" value="NZ_OBMQ01000001.1"/>
</dbReference>
<dbReference type="Pfam" id="PF18075">
    <property type="entry name" value="FtsX_ECD"/>
    <property type="match status" value="1"/>
</dbReference>
<keyword evidence="7 11" id="KW-1133">Transmembrane helix</keyword>
<dbReference type="GO" id="GO:0005886">
    <property type="term" value="C:plasma membrane"/>
    <property type="evidence" value="ECO:0007669"/>
    <property type="project" value="UniProtKB-SubCell"/>
</dbReference>
<keyword evidence="9 10" id="KW-0131">Cell cycle</keyword>
<comment type="function">
    <text evidence="10">Part of the ABC transporter FtsEX involved in asymmetric cellular division facilitating the initiation of sporulation.</text>
</comment>
<evidence type="ECO:0000256" key="1">
    <source>
        <dbReference type="ARBA" id="ARBA00004651"/>
    </source>
</evidence>
<dbReference type="GO" id="GO:0051301">
    <property type="term" value="P:cell division"/>
    <property type="evidence" value="ECO:0007669"/>
    <property type="project" value="UniProtKB-KW"/>
</dbReference>
<dbReference type="Pfam" id="PF02687">
    <property type="entry name" value="FtsX"/>
    <property type="match status" value="1"/>
</dbReference>
<sequence length="298" mass="33737">MRGRTIQRHFRESLKSLTRNGWMTFASISAVTVTLLLVGVFTIIMMNLNKVADDIENDVEIKVLIEIIDDKEKAKAAEDTLISDIKKISGVEEVVYSSKEQELDLLIEDFGDDLSLFEQSNPLRNVLYVKAKEPQQTAKVAEKIEKLDNTYQVVYGEGKVEKLFSFLNTSRNVGLVLILGLLFTAIFLISNTIRITIIARKEEIEIMKLVGATNSFVRIPFVIEGMWLGILGSIIPMVVVSVVYYNVYNIVQPRLQGELLQLVDLTPLLYQVNVLILVLGMFIGIWGSFMSVRRFLKI</sequence>
<evidence type="ECO:0000256" key="9">
    <source>
        <dbReference type="ARBA" id="ARBA00023306"/>
    </source>
</evidence>
<dbReference type="OrthoDB" id="9812531at2"/>
<evidence type="ECO:0000256" key="6">
    <source>
        <dbReference type="ARBA" id="ARBA00022692"/>
    </source>
</evidence>
<dbReference type="NCBIfam" id="NF038347">
    <property type="entry name" value="FtsX_Gpos"/>
    <property type="match status" value="1"/>
</dbReference>
<gene>
    <name evidence="14" type="ORF">SAMN05880501_101327</name>
</gene>
<dbReference type="PANTHER" id="PTHR47755:SF1">
    <property type="entry name" value="CELL DIVISION PROTEIN FTSX"/>
    <property type="match status" value="1"/>
</dbReference>
<keyword evidence="4 10" id="KW-1003">Cell membrane</keyword>
<evidence type="ECO:0000256" key="7">
    <source>
        <dbReference type="ARBA" id="ARBA00022989"/>
    </source>
</evidence>
<feature type="domain" description="ABC3 transporter permease C-terminal" evidence="12">
    <location>
        <begin position="176"/>
        <end position="288"/>
    </location>
</feature>
<dbReference type="Proteomes" id="UP000219636">
    <property type="component" value="Unassembled WGS sequence"/>
</dbReference>
<feature type="transmembrane region" description="Helical" evidence="11">
    <location>
        <begin position="21"/>
        <end position="44"/>
    </location>
</feature>
<feature type="domain" description="FtsX extracellular" evidence="13">
    <location>
        <begin position="70"/>
        <end position="153"/>
    </location>
</feature>
<evidence type="ECO:0000313" key="15">
    <source>
        <dbReference type="Proteomes" id="UP000219636"/>
    </source>
</evidence>
<evidence type="ECO:0000256" key="2">
    <source>
        <dbReference type="ARBA" id="ARBA00007379"/>
    </source>
</evidence>
<evidence type="ECO:0000259" key="13">
    <source>
        <dbReference type="Pfam" id="PF18075"/>
    </source>
</evidence>
<name>A0A285RBQ3_9BACL</name>
<comment type="similarity">
    <text evidence="2 10">Belongs to the ABC-4 integral membrane protein family. FtsX subfamily.</text>
</comment>
<accession>A0A285RBQ3</accession>
<feature type="transmembrane region" description="Helical" evidence="11">
    <location>
        <begin position="173"/>
        <end position="193"/>
    </location>
</feature>
<evidence type="ECO:0000256" key="10">
    <source>
        <dbReference type="PIRNR" id="PIRNR003097"/>
    </source>
</evidence>
<keyword evidence="15" id="KW-1185">Reference proteome</keyword>
<dbReference type="InterPro" id="IPR040690">
    <property type="entry name" value="FtsX_ECD"/>
</dbReference>
<keyword evidence="8 10" id="KW-0472">Membrane</keyword>
<dbReference type="AlphaFoldDB" id="A0A285RBQ3"/>
<evidence type="ECO:0000313" key="14">
    <source>
        <dbReference type="EMBL" id="SOB91535.1"/>
    </source>
</evidence>
<feature type="transmembrane region" description="Helical" evidence="11">
    <location>
        <begin position="226"/>
        <end position="248"/>
    </location>
</feature>
<dbReference type="PIRSF" id="PIRSF003097">
    <property type="entry name" value="FtsX"/>
    <property type="match status" value="1"/>
</dbReference>
<keyword evidence="6 11" id="KW-0812">Transmembrane</keyword>
<evidence type="ECO:0000256" key="8">
    <source>
        <dbReference type="ARBA" id="ARBA00023136"/>
    </source>
</evidence>
<evidence type="ECO:0000256" key="11">
    <source>
        <dbReference type="SAM" id="Phobius"/>
    </source>
</evidence>
<reference evidence="15" key="1">
    <citation type="submission" date="2017-08" db="EMBL/GenBank/DDBJ databases">
        <authorList>
            <person name="Varghese N."/>
            <person name="Submissions S."/>
        </authorList>
    </citation>
    <scope>NUCLEOTIDE SEQUENCE [LARGE SCALE GENOMIC DNA]</scope>
    <source>
        <strain evidence="15">JC22</strain>
    </source>
</reference>
<evidence type="ECO:0000256" key="3">
    <source>
        <dbReference type="ARBA" id="ARBA00021907"/>
    </source>
</evidence>
<proteinExistence type="inferred from homology"/>
<feature type="transmembrane region" description="Helical" evidence="11">
    <location>
        <begin position="268"/>
        <end position="289"/>
    </location>
</feature>
<dbReference type="Gene3D" id="3.30.70.3040">
    <property type="match status" value="1"/>
</dbReference>
<organism evidence="14 15">
    <name type="scientific">Ureibacillus xyleni</name>
    <dbReference type="NCBI Taxonomy" id="614648"/>
    <lineage>
        <taxon>Bacteria</taxon>
        <taxon>Bacillati</taxon>
        <taxon>Bacillota</taxon>
        <taxon>Bacilli</taxon>
        <taxon>Bacillales</taxon>
        <taxon>Caryophanaceae</taxon>
        <taxon>Ureibacillus</taxon>
    </lineage>
</organism>
<comment type="subcellular location">
    <subcellularLocation>
        <location evidence="1">Cell membrane</location>
        <topology evidence="1">Multi-pass membrane protein</topology>
    </subcellularLocation>
</comment>
<keyword evidence="5 10" id="KW-0132">Cell division</keyword>